<dbReference type="RefSeq" id="WP_066713256.1">
    <property type="nucleotide sequence ID" value="NZ_CP118869.1"/>
</dbReference>
<dbReference type="Proteomes" id="UP000070080">
    <property type="component" value="Unassembled WGS sequence"/>
</dbReference>
<organism evidence="1 2">
    <name type="scientific">Amygdalobacter nucleatus</name>
    <dbReference type="NCBI Taxonomy" id="3029274"/>
    <lineage>
        <taxon>Bacteria</taxon>
        <taxon>Bacillati</taxon>
        <taxon>Bacillota</taxon>
        <taxon>Clostridia</taxon>
        <taxon>Eubacteriales</taxon>
        <taxon>Oscillospiraceae</taxon>
        <taxon>Amygdalobacter</taxon>
    </lineage>
</organism>
<name>A0A133YGA8_9FIRM</name>
<evidence type="ECO:0000313" key="2">
    <source>
        <dbReference type="Proteomes" id="UP000070080"/>
    </source>
</evidence>
<proteinExistence type="predicted"/>
<dbReference type="OrthoDB" id="5679012at2"/>
<dbReference type="Gene3D" id="3.40.30.10">
    <property type="entry name" value="Glutaredoxin"/>
    <property type="match status" value="1"/>
</dbReference>
<dbReference type="AlphaFoldDB" id="A0A133YGA8"/>
<gene>
    <name evidence="1" type="ORF">HMPREF1872_00397</name>
</gene>
<evidence type="ECO:0008006" key="3">
    <source>
        <dbReference type="Google" id="ProtNLM"/>
    </source>
</evidence>
<dbReference type="STRING" id="1497955.HMPREF1872_00397"/>
<keyword evidence="2" id="KW-1185">Reference proteome</keyword>
<evidence type="ECO:0000313" key="1">
    <source>
        <dbReference type="EMBL" id="KXB42223.1"/>
    </source>
</evidence>
<reference evidence="2" key="1">
    <citation type="submission" date="2016-01" db="EMBL/GenBank/DDBJ databases">
        <authorList>
            <person name="Mitreva M."/>
            <person name="Pepin K.H."/>
            <person name="Mihindukulasuriya K.A."/>
            <person name="Fulton R."/>
            <person name="Fronick C."/>
            <person name="O'Laughlin M."/>
            <person name="Miner T."/>
            <person name="Herter B."/>
            <person name="Rosa B.A."/>
            <person name="Cordes M."/>
            <person name="Tomlinson C."/>
            <person name="Wollam A."/>
            <person name="Palsikar V.B."/>
            <person name="Mardis E.R."/>
            <person name="Wilson R.K."/>
        </authorList>
    </citation>
    <scope>NUCLEOTIDE SEQUENCE [LARGE SCALE GENOMIC DNA]</scope>
    <source>
        <strain evidence="2">KA00274</strain>
    </source>
</reference>
<protein>
    <recommendedName>
        <fullName evidence="3">Glutaredoxin-related protein</fullName>
    </recommendedName>
</protein>
<accession>A0A133YGA8</accession>
<comment type="caution">
    <text evidence="1">The sequence shown here is derived from an EMBL/GenBank/DDBJ whole genome shotgun (WGS) entry which is preliminary data.</text>
</comment>
<sequence length="102" mass="11067">MIKVYGMPTCPDCVFVDEQIKDNANFQIIDIGANVRNLREFLSLRDKLEAFLEAKKAGSIGIPCFMLEDGTVSLNPAVVGLKQRTEADVIKGQACSLDGTGC</sequence>
<dbReference type="EMBL" id="LSCV01000005">
    <property type="protein sequence ID" value="KXB42223.1"/>
    <property type="molecule type" value="Genomic_DNA"/>
</dbReference>